<dbReference type="RefSeq" id="WP_124801572.1">
    <property type="nucleotide sequence ID" value="NZ_CP034161.1"/>
</dbReference>
<dbReference type="NCBIfam" id="NF033578">
    <property type="entry name" value="transpos_IS5_1"/>
    <property type="match status" value="1"/>
</dbReference>
<evidence type="ECO:0000313" key="3">
    <source>
        <dbReference type="Proteomes" id="UP000281810"/>
    </source>
</evidence>
<gene>
    <name evidence="2" type="ORF">EIB74_04800</name>
</gene>
<dbReference type="EMBL" id="CP034161">
    <property type="protein sequence ID" value="AZI39320.1"/>
    <property type="molecule type" value="Genomic_DNA"/>
</dbReference>
<dbReference type="AlphaFoldDB" id="A0A3G8Y289"/>
<protein>
    <submittedName>
        <fullName evidence="2">IS5 family transposase</fullName>
    </submittedName>
</protein>
<organism evidence="2 3">
    <name type="scientific">Epilithonimonas vandammei</name>
    <dbReference type="NCBI Taxonomy" id="2487072"/>
    <lineage>
        <taxon>Bacteria</taxon>
        <taxon>Pseudomonadati</taxon>
        <taxon>Bacteroidota</taxon>
        <taxon>Flavobacteriia</taxon>
        <taxon>Flavobacteriales</taxon>
        <taxon>Weeksellaceae</taxon>
        <taxon>Chryseobacterium group</taxon>
        <taxon>Epilithonimonas</taxon>
    </lineage>
</organism>
<dbReference type="Pfam" id="PF05598">
    <property type="entry name" value="DUF772"/>
    <property type="match status" value="1"/>
</dbReference>
<accession>A0A3G8Y289</accession>
<dbReference type="InterPro" id="IPR047710">
    <property type="entry name" value="Transpos_IS5-like"/>
</dbReference>
<proteinExistence type="predicted"/>
<name>A0A3G8Y289_9FLAO</name>
<keyword evidence="3" id="KW-1185">Reference proteome</keyword>
<dbReference type="InterPro" id="IPR008490">
    <property type="entry name" value="Transposase_InsH_N"/>
</dbReference>
<dbReference type="PANTHER" id="PTHR33803:SF3">
    <property type="entry name" value="BLL1974 PROTEIN"/>
    <property type="match status" value="1"/>
</dbReference>
<dbReference type="Proteomes" id="UP000281810">
    <property type="component" value="Chromosome"/>
</dbReference>
<dbReference type="OrthoDB" id="9762730at2"/>
<reference evidence="3" key="1">
    <citation type="submission" date="2018-11" db="EMBL/GenBank/DDBJ databases">
        <title>Proposal to divide the Flavobacteriaceae and reorganize its genera based on Amino Acid Identity values calculated from whole genome sequences.</title>
        <authorList>
            <person name="Nicholson A.C."/>
            <person name="Gulvik C.A."/>
            <person name="Whitney A.M."/>
            <person name="Humrighouse B.W."/>
            <person name="Bell M."/>
            <person name="Holmes B."/>
            <person name="Steigerwalt A.B."/>
            <person name="Villarma A."/>
            <person name="Sheth M."/>
            <person name="Batra D."/>
            <person name="Pryor J."/>
            <person name="Bernardet J.-F."/>
            <person name="Hugo C."/>
            <person name="Kampfer P."/>
            <person name="Newman J.D."/>
            <person name="McQuiston J.R."/>
        </authorList>
    </citation>
    <scope>NUCLEOTIDE SEQUENCE [LARGE SCALE GENOMIC DNA]</scope>
    <source>
        <strain evidence="3">F5649</strain>
    </source>
</reference>
<feature type="domain" description="Transposase InsH N-terminal" evidence="1">
    <location>
        <begin position="18"/>
        <end position="113"/>
    </location>
</feature>
<dbReference type="PANTHER" id="PTHR33803">
    <property type="entry name" value="IS1478 TRANSPOSASE"/>
    <property type="match status" value="1"/>
</dbReference>
<evidence type="ECO:0000313" key="2">
    <source>
        <dbReference type="EMBL" id="AZI39320.1"/>
    </source>
</evidence>
<sequence length="448" mass="52024">MLGKNPEKKPELFRPMLVDFINHEHELVLLSEKIDWNYFEKEFSPLYSKVGNPSHPIRFMVGCLLLKHLYNLGDETLEKAWIMNPYMQHFCGRVFFEHEFPCDPSNFVHFRKRIGEKGIEKIFAYSVRMHDAKTNTSNFVLSDTTVQENNTSFPTDAKLCKKVIDYCNKIAGNEGIKQRQRYTKVSKQMVRNTYNGKHPKRAKAARKSQRQLKTIAMRLIRELQRNFNAEQQEFYKDLMTLYTKVVTQKRNDADKIYSIHKPFTRCIAKGKAHSQYEFGNKVGLITTANKGKKIILGIKAFLQTPYDGHTIEPLLEQMETGGQKLPKELLYDRGGRGKSEIKGVKISIPSTPRKKDTAYQKQTKRKKFRTRAAIEPIIGHLKTDFRLAKNYFLGETGPQINALLAATAWNMKKMMELLKQKIIFLSYKIQIMLFSNPVFKNKLNSGFC</sequence>
<evidence type="ECO:0000259" key="1">
    <source>
        <dbReference type="Pfam" id="PF05598"/>
    </source>
</evidence>